<dbReference type="InterPro" id="IPR038389">
    <property type="entry name" value="PSMG2_sf"/>
</dbReference>
<dbReference type="PIRSF" id="PIRSF028754">
    <property type="entry name" value="UCP028754"/>
    <property type="match status" value="1"/>
</dbReference>
<dbReference type="eggNOG" id="COG1938">
    <property type="taxonomic scope" value="Bacteria"/>
</dbReference>
<dbReference type="InterPro" id="IPR008492">
    <property type="entry name" value="Rv2714-like"/>
</dbReference>
<dbReference type="SUPFAM" id="SSF159659">
    <property type="entry name" value="Cgl1923-like"/>
    <property type="match status" value="1"/>
</dbReference>
<dbReference type="RefSeq" id="WP_021103318.1">
    <property type="nucleotide sequence ID" value="NZ_JAWFFS010000058.1"/>
</dbReference>
<feature type="region of interest" description="Disordered" evidence="1">
    <location>
        <begin position="267"/>
        <end position="286"/>
    </location>
</feature>
<dbReference type="KEGG" id="cgrn:4412665_01310"/>
<name>A0A239WQA3_9ACTN</name>
<evidence type="ECO:0000313" key="2">
    <source>
        <dbReference type="EMBL" id="SNV36028.1"/>
    </source>
</evidence>
<evidence type="ECO:0000256" key="1">
    <source>
        <dbReference type="SAM" id="MobiDB-lite"/>
    </source>
</evidence>
<dbReference type="InterPro" id="IPR019151">
    <property type="entry name" value="Proteasome_assmbl_chaperone_2"/>
</dbReference>
<gene>
    <name evidence="2" type="ORF">SAMEA4412665_01310</name>
</gene>
<dbReference type="AlphaFoldDB" id="A0A239WQA3"/>
<dbReference type="Gene3D" id="3.40.50.10900">
    <property type="entry name" value="PAC-like subunit"/>
    <property type="match status" value="1"/>
</dbReference>
<dbReference type="EMBL" id="LT906441">
    <property type="protein sequence ID" value="SNV36028.1"/>
    <property type="molecule type" value="Genomic_DNA"/>
</dbReference>
<organism evidence="2 3">
    <name type="scientific">Cutibacterium granulosum</name>
    <dbReference type="NCBI Taxonomy" id="33011"/>
    <lineage>
        <taxon>Bacteria</taxon>
        <taxon>Bacillati</taxon>
        <taxon>Actinomycetota</taxon>
        <taxon>Actinomycetes</taxon>
        <taxon>Propionibacteriales</taxon>
        <taxon>Propionibacteriaceae</taxon>
        <taxon>Cutibacterium</taxon>
    </lineage>
</organism>
<evidence type="ECO:0000313" key="3">
    <source>
        <dbReference type="Proteomes" id="UP000215332"/>
    </source>
</evidence>
<reference evidence="2 3" key="1">
    <citation type="submission" date="2017-06" db="EMBL/GenBank/DDBJ databases">
        <authorList>
            <consortium name="Pathogen Informatics"/>
        </authorList>
    </citation>
    <scope>NUCLEOTIDE SEQUENCE [LARGE SCALE GENOMIC DNA]</scope>
    <source>
        <strain evidence="2 3">NCTC11865</strain>
    </source>
</reference>
<proteinExistence type="predicted"/>
<dbReference type="Proteomes" id="UP000215332">
    <property type="component" value="Chromosome 1"/>
</dbReference>
<dbReference type="Pfam" id="PF09754">
    <property type="entry name" value="PAC2"/>
    <property type="match status" value="1"/>
</dbReference>
<sequence length="286" mass="31611">MPSSQSSGPWIVVGFSGWNDAGGASFDAVMNIVDRYHLMPSVELDCEDYYDYQILRPVRRVTDSEATITWPTTTLWQGLDEEQPVVCVTGPEPNLRWRRYCADLIEKFARLDPAGVVVLGAMISDVPHTRPLPVSGTVSDAQMASRLGIDEVDYEGPVGLPSVLVEEVRKSGTDAMGLWAFVPQYAFEPPCPPAVLALLLRVEELTGLALVSEELRAQSQQWVEEVSQEATQTEGLPEYIRDMEQEQDADLPEGLTGDVLAVEFQSYLRNRRKDDPPRGEGSGPEA</sequence>
<protein>
    <submittedName>
        <fullName evidence="2">PAC2 family</fullName>
    </submittedName>
</protein>
<accession>A0A239WQA3</accession>